<dbReference type="EMBL" id="CABFOC020000015">
    <property type="protein sequence ID" value="CAH0046880.1"/>
    <property type="molecule type" value="Genomic_DNA"/>
</dbReference>
<comment type="caution">
    <text evidence="1">The sequence shown here is derived from an EMBL/GenBank/DDBJ whole genome shotgun (WGS) entry which is preliminary data.</text>
</comment>
<evidence type="ECO:0000313" key="2">
    <source>
        <dbReference type="Proteomes" id="UP000775872"/>
    </source>
</evidence>
<proteinExistence type="predicted"/>
<accession>A0A9N9Z0L5</accession>
<protein>
    <submittedName>
        <fullName evidence="1">Uncharacterized protein</fullName>
    </submittedName>
</protein>
<dbReference type="AlphaFoldDB" id="A0A9N9Z0L5"/>
<organism evidence="1 2">
    <name type="scientific">Clonostachys solani</name>
    <dbReference type="NCBI Taxonomy" id="160281"/>
    <lineage>
        <taxon>Eukaryota</taxon>
        <taxon>Fungi</taxon>
        <taxon>Dikarya</taxon>
        <taxon>Ascomycota</taxon>
        <taxon>Pezizomycotina</taxon>
        <taxon>Sordariomycetes</taxon>
        <taxon>Hypocreomycetidae</taxon>
        <taxon>Hypocreales</taxon>
        <taxon>Bionectriaceae</taxon>
        <taxon>Clonostachys</taxon>
    </lineage>
</organism>
<dbReference type="Proteomes" id="UP000775872">
    <property type="component" value="Unassembled WGS sequence"/>
</dbReference>
<evidence type="ECO:0000313" key="1">
    <source>
        <dbReference type="EMBL" id="CAH0046880.1"/>
    </source>
</evidence>
<reference evidence="1" key="1">
    <citation type="submission" date="2021-10" db="EMBL/GenBank/DDBJ databases">
        <authorList>
            <person name="Piombo E."/>
        </authorList>
    </citation>
    <scope>NUCLEOTIDE SEQUENCE</scope>
</reference>
<sequence>MEGSTSKLGSEAANFFASLFSASVTTGSTSEADTGNRDVDLRIVSMGLTRSSVLLRRGTGRKISPGS</sequence>
<keyword evidence="2" id="KW-1185">Reference proteome</keyword>
<feature type="non-terminal residue" evidence="1">
    <location>
        <position position="1"/>
    </location>
</feature>
<gene>
    <name evidence="1" type="ORF">CSOL1703_00013116</name>
</gene>
<name>A0A9N9Z0L5_9HYPO</name>